<evidence type="ECO:0000313" key="12">
    <source>
        <dbReference type="EMBL" id="VWX33697.1"/>
    </source>
</evidence>
<comment type="pathway">
    <text evidence="1">Amino-acid degradation; L-proline degradation into L-glutamate; L-glutamate from L-proline: step 1/2.</text>
</comment>
<keyword evidence="6 12" id="KW-0560">Oxidoreductase</keyword>
<dbReference type="PANTHER" id="PTHR13914">
    <property type="entry name" value="PROLINE OXIDASE"/>
    <property type="match status" value="1"/>
</dbReference>
<evidence type="ECO:0000256" key="3">
    <source>
        <dbReference type="ARBA" id="ARBA00022630"/>
    </source>
</evidence>
<dbReference type="InterPro" id="IPR002872">
    <property type="entry name" value="Proline_DH_dom"/>
</dbReference>
<comment type="catalytic activity">
    <reaction evidence="8">
        <text>L-proline + a quinone = (S)-1-pyrroline-5-carboxylate + a quinol + H(+)</text>
        <dbReference type="Rhea" id="RHEA:23784"/>
        <dbReference type="ChEBI" id="CHEBI:15378"/>
        <dbReference type="ChEBI" id="CHEBI:17388"/>
        <dbReference type="ChEBI" id="CHEBI:24646"/>
        <dbReference type="ChEBI" id="CHEBI:60039"/>
        <dbReference type="ChEBI" id="CHEBI:132124"/>
        <dbReference type="EC" id="1.5.5.2"/>
    </reaction>
</comment>
<dbReference type="PIRSF" id="PIRSF000196">
    <property type="entry name" value="Pro_dehydrog"/>
    <property type="match status" value="1"/>
</dbReference>
<protein>
    <recommendedName>
        <fullName evidence="2">proline dehydrogenase</fullName>
        <ecNumber evidence="2">1.5.5.2</ecNumber>
    </recommendedName>
</protein>
<dbReference type="Proteomes" id="UP000439752">
    <property type="component" value="Unassembled WGS sequence"/>
</dbReference>
<proteinExistence type="predicted"/>
<comment type="cofactor">
    <cofactor evidence="10">
        <name>FAD</name>
        <dbReference type="ChEBI" id="CHEBI:57692"/>
    </cofactor>
    <text evidence="10">Binds 1 FAD per subunit.</text>
</comment>
<feature type="binding site" evidence="10">
    <location>
        <position position="142"/>
    </location>
    <ligand>
        <name>FAD</name>
        <dbReference type="ChEBI" id="CHEBI:57692"/>
    </ligand>
</feature>
<feature type="binding site" evidence="9">
    <location>
        <position position="293"/>
    </location>
    <ligand>
        <name>substrate</name>
    </ligand>
</feature>
<evidence type="ECO:0000256" key="9">
    <source>
        <dbReference type="PIRSR" id="PIRSR000196-1"/>
    </source>
</evidence>
<gene>
    <name evidence="12" type="primary">fadM</name>
    <name evidence="12" type="ORF">EXIGUO9Y_130001</name>
</gene>
<keyword evidence="5 10" id="KW-0274">FAD</keyword>
<keyword evidence="7" id="KW-0642">Proline metabolism</keyword>
<keyword evidence="4 10" id="KW-0547">Nucleotide-binding</keyword>
<dbReference type="GO" id="GO:0004657">
    <property type="term" value="F:proline dehydrogenase activity"/>
    <property type="evidence" value="ECO:0007669"/>
    <property type="project" value="UniProtKB-EC"/>
</dbReference>
<feature type="domain" description="Proline dehydrogenase" evidence="11">
    <location>
        <begin position="54"/>
        <end position="303"/>
    </location>
</feature>
<accession>A0A653I426</accession>
<evidence type="ECO:0000256" key="4">
    <source>
        <dbReference type="ARBA" id="ARBA00022741"/>
    </source>
</evidence>
<dbReference type="EMBL" id="CABWKQ010000005">
    <property type="protein sequence ID" value="VWX33697.1"/>
    <property type="molecule type" value="Genomic_DNA"/>
</dbReference>
<feature type="binding site" evidence="10">
    <location>
        <position position="170"/>
    </location>
    <ligand>
        <name>FAD</name>
        <dbReference type="ChEBI" id="CHEBI:57692"/>
    </ligand>
</feature>
<keyword evidence="13" id="KW-1185">Reference proteome</keyword>
<organism evidence="12 13">
    <name type="scientific">Exiguobacterium oxidotolerans</name>
    <dbReference type="NCBI Taxonomy" id="223958"/>
    <lineage>
        <taxon>Bacteria</taxon>
        <taxon>Bacillati</taxon>
        <taxon>Bacillota</taxon>
        <taxon>Bacilli</taxon>
        <taxon>Bacillales</taxon>
        <taxon>Bacillales Family XII. Incertae Sedis</taxon>
        <taxon>Exiguobacterium</taxon>
    </lineage>
</organism>
<evidence type="ECO:0000256" key="10">
    <source>
        <dbReference type="PIRSR" id="PIRSR000196-2"/>
    </source>
</evidence>
<dbReference type="UniPathway" id="UPA00261">
    <property type="reaction ID" value="UER00373"/>
</dbReference>
<dbReference type="InterPro" id="IPR008219">
    <property type="entry name" value="PRODH_bac_arc"/>
</dbReference>
<feature type="binding site" evidence="9">
    <location>
        <position position="292"/>
    </location>
    <ligand>
        <name>substrate</name>
    </ligand>
</feature>
<feature type="binding site" evidence="10">
    <location>
        <position position="205"/>
    </location>
    <ligand>
        <name>FAD</name>
        <dbReference type="ChEBI" id="CHEBI:57692"/>
    </ligand>
</feature>
<keyword evidence="3" id="KW-0285">Flavoprotein</keyword>
<dbReference type="PANTHER" id="PTHR13914:SF0">
    <property type="entry name" value="PROLINE DEHYDROGENASE 1, MITOCHONDRIAL"/>
    <property type="match status" value="1"/>
</dbReference>
<feature type="binding site" evidence="10">
    <location>
        <begin position="230"/>
        <end position="231"/>
    </location>
    <ligand>
        <name>FAD</name>
        <dbReference type="ChEBI" id="CHEBI:57692"/>
    </ligand>
</feature>
<dbReference type="SUPFAM" id="SSF51730">
    <property type="entry name" value="FAD-linked oxidoreductase"/>
    <property type="match status" value="1"/>
</dbReference>
<dbReference type="AlphaFoldDB" id="A0A653I426"/>
<evidence type="ECO:0000256" key="6">
    <source>
        <dbReference type="ARBA" id="ARBA00023002"/>
    </source>
</evidence>
<evidence type="ECO:0000256" key="1">
    <source>
        <dbReference type="ARBA" id="ARBA00004739"/>
    </source>
</evidence>
<evidence type="ECO:0000256" key="5">
    <source>
        <dbReference type="ARBA" id="ARBA00022827"/>
    </source>
</evidence>
<dbReference type="InterPro" id="IPR029041">
    <property type="entry name" value="FAD-linked_oxidoreductase-like"/>
</dbReference>
<dbReference type="InterPro" id="IPR015659">
    <property type="entry name" value="Proline_oxidase"/>
</dbReference>
<name>A0A653I426_9BACL</name>
<evidence type="ECO:0000259" key="11">
    <source>
        <dbReference type="Pfam" id="PF01619"/>
    </source>
</evidence>
<dbReference type="Gene3D" id="3.20.20.220">
    <property type="match status" value="1"/>
</dbReference>
<evidence type="ECO:0000256" key="8">
    <source>
        <dbReference type="ARBA" id="ARBA00048779"/>
    </source>
</evidence>
<evidence type="ECO:0000256" key="2">
    <source>
        <dbReference type="ARBA" id="ARBA00012695"/>
    </source>
</evidence>
<evidence type="ECO:0000256" key="7">
    <source>
        <dbReference type="ARBA" id="ARBA00023062"/>
    </source>
</evidence>
<dbReference type="GO" id="GO:0000166">
    <property type="term" value="F:nucleotide binding"/>
    <property type="evidence" value="ECO:0007669"/>
    <property type="project" value="UniProtKB-KW"/>
</dbReference>
<dbReference type="GO" id="GO:0010133">
    <property type="term" value="P:L-proline catabolic process to L-glutamate"/>
    <property type="evidence" value="ECO:0007669"/>
    <property type="project" value="UniProtKB-UniPathway"/>
</dbReference>
<reference evidence="12 13" key="1">
    <citation type="submission" date="2019-10" db="EMBL/GenBank/DDBJ databases">
        <authorList>
            <person name="Karimi E."/>
        </authorList>
    </citation>
    <scope>NUCLEOTIDE SEQUENCE [LARGE SCALE GENOMIC DNA]</scope>
    <source>
        <strain evidence="12">Exiguobacterium sp. 9Y</strain>
    </source>
</reference>
<feature type="binding site" evidence="10">
    <location>
        <begin position="191"/>
        <end position="193"/>
    </location>
    <ligand>
        <name>FAD</name>
        <dbReference type="ChEBI" id="CHEBI:57692"/>
    </ligand>
</feature>
<sequence length="311" mass="35805">MKKQEVMNVLEKLTGPIFERLAVDKRLIRVARAVGLPLGGTLFVGGQTIDETFRTVRTLNAQGRAVTIDCLGEFIYSVQDAKAIADECIDVLYRLEKEQVDGQISLKLTSVGVRLDPELALMQMERILEVALQLNRRVTINMEEYEMTESILKIFRVLQFSYPNLGVALQANLHRSRFDLDQLEPMTRIVKGAYTGSKEHYIEDKAMVDANYLLLVKQNLMKGRYTQIATHDDDMIEELLDFIRQADISDECFEFQMLQGMRPQRQKELVNSGYRVVVYVPHGVDWYTYLMRRLAERPANIGFTLLSMLRL</sequence>
<evidence type="ECO:0000313" key="13">
    <source>
        <dbReference type="Proteomes" id="UP000439752"/>
    </source>
</evidence>
<feature type="binding site" evidence="9">
    <location>
        <position position="107"/>
    </location>
    <ligand>
        <name>substrate</name>
    </ligand>
</feature>
<dbReference type="EC" id="1.5.5.2" evidence="2"/>
<dbReference type="Pfam" id="PF01619">
    <property type="entry name" value="Pro_dh"/>
    <property type="match status" value="1"/>
</dbReference>